<feature type="compositionally biased region" description="Low complexity" evidence="1">
    <location>
        <begin position="202"/>
        <end position="217"/>
    </location>
</feature>
<keyword evidence="3" id="KW-1185">Reference proteome</keyword>
<feature type="region of interest" description="Disordered" evidence="1">
    <location>
        <begin position="44"/>
        <end position="139"/>
    </location>
</feature>
<feature type="compositionally biased region" description="Polar residues" evidence="1">
    <location>
        <begin position="190"/>
        <end position="199"/>
    </location>
</feature>
<evidence type="ECO:0000256" key="1">
    <source>
        <dbReference type="SAM" id="MobiDB-lite"/>
    </source>
</evidence>
<dbReference type="VEuPathDB" id="FungiDB:ASPWEDRAFT_34783"/>
<feature type="compositionally biased region" description="Polar residues" evidence="1">
    <location>
        <begin position="173"/>
        <end position="182"/>
    </location>
</feature>
<feature type="region of interest" description="Disordered" evidence="1">
    <location>
        <begin position="154"/>
        <end position="223"/>
    </location>
</feature>
<feature type="compositionally biased region" description="Polar residues" evidence="1">
    <location>
        <begin position="790"/>
        <end position="799"/>
    </location>
</feature>
<accession>A0A1L9S279</accession>
<sequence length="1061" mass="116624">MEHVSTLCAISTVGIAATGFALGRVDQTTSKSGIFRRKTLPLHDQCASARSTPEPALSSVPPRSSRPATIKETESFSTNKPHGANENGAPAGSRPEDPNSRRGSSFAAVRLRRRGQTLTSPPPRASEDQSHISHARRPSSSWLRRLSIVSFQTEGRFSPSPVSPSFNVPASPDTSRPSSQRRTPNKLVKRSSSQHSNAHPVSPSTPSSSTFRRPATSYQRSETLRHRATHSLNFEPGFGVGSSRVQSTLFETPPELAKHDGDWRPYLNSRSDRLPEKLARRLSTAGRPKDHGLRKILPSADAVPALLLGTSISNKEPATDVEFDVSAPSTPATPLIPASPVQFRDPFKPVDTPALRPETPFPPEKTSNQPSVFTGEADPKQSGMNSHTVTSGRPRAGSMIYAKRRAISTPLPSTSNRERSSIQSPRRNERRNITDPNVFRRPPTASQSEYPMSFASEIRGPRRSVLPPRLPRDFRIDMGHLRDTTQRPLTSDAVTLSALQNGPYRQPEPAYSPPIRQRAKRHSIAASDPASTVIGSDDTRIFTSGDEDETDFLTDTAFDSIRTHFTTSSNTGLHPPRIETLFDRNPSTGPMNEGLVKLEDLVQHGSFASRSLDKGRISDSGLNSIRAPDHGHQGNTYGCEENIRLSLLSDLSDDDDGQSMVAALPSEANGQLTHLMRPILPLEAYQDEPDTFFSHHIFDSPNDSNKLADGYDSRSLTKEALDTCPKMNIFDWSEQPRSDREVPGSDSRPRTVHGKHGPETRISRAPGRKAPSALHLRSQSVPVSRDPSLPSESRQTSGKFGTWGLGSKGVSEDWDSDFEFDDGDEGTFSEDLKPNNNISEHHGMMVPQAILERQASLRGQFGQVQELTLLVAEMKRLRHQASLLDVVHGPSSELWKEAEGIVDLATLDDDNNESPPRSPSSLTFSFDDSEGESSNTNDPSKRISGESWRASLSDRSNSGRPNQNSTKAKSVLDLIYQQRVSNESTLIEPHVSRTQKLPFDTQSLRDLVIRAGVITRALKEVIRKAEGVATTPEQEILPSDPPFSQIFRQPTNDNFSNFEAS</sequence>
<feature type="compositionally biased region" description="Polar residues" evidence="1">
    <location>
        <begin position="1046"/>
        <end position="1061"/>
    </location>
</feature>
<protein>
    <submittedName>
        <fullName evidence="2">Uncharacterized protein</fullName>
    </submittedName>
</protein>
<feature type="compositionally biased region" description="Polar residues" evidence="1">
    <location>
        <begin position="953"/>
        <end position="968"/>
    </location>
</feature>
<feature type="compositionally biased region" description="Basic and acidic residues" evidence="1">
    <location>
        <begin position="734"/>
        <end position="749"/>
    </location>
</feature>
<feature type="region of interest" description="Disordered" evidence="1">
    <location>
        <begin position="521"/>
        <end position="547"/>
    </location>
</feature>
<feature type="compositionally biased region" description="Basic and acidic residues" evidence="1">
    <location>
        <begin position="416"/>
        <end position="433"/>
    </location>
</feature>
<evidence type="ECO:0000313" key="2">
    <source>
        <dbReference type="EMBL" id="OJJ41258.1"/>
    </source>
</evidence>
<reference evidence="3" key="1">
    <citation type="journal article" date="2017" name="Genome Biol.">
        <title>Comparative genomics reveals high biological diversity and specific adaptations in the industrially and medically important fungal genus Aspergillus.</title>
        <authorList>
            <person name="de Vries R.P."/>
            <person name="Riley R."/>
            <person name="Wiebenga A."/>
            <person name="Aguilar-Osorio G."/>
            <person name="Amillis S."/>
            <person name="Uchima C.A."/>
            <person name="Anderluh G."/>
            <person name="Asadollahi M."/>
            <person name="Askin M."/>
            <person name="Barry K."/>
            <person name="Battaglia E."/>
            <person name="Bayram O."/>
            <person name="Benocci T."/>
            <person name="Braus-Stromeyer S.A."/>
            <person name="Caldana C."/>
            <person name="Canovas D."/>
            <person name="Cerqueira G.C."/>
            <person name="Chen F."/>
            <person name="Chen W."/>
            <person name="Choi C."/>
            <person name="Clum A."/>
            <person name="Dos Santos R.A."/>
            <person name="Damasio A.R."/>
            <person name="Diallinas G."/>
            <person name="Emri T."/>
            <person name="Fekete E."/>
            <person name="Flipphi M."/>
            <person name="Freyberg S."/>
            <person name="Gallo A."/>
            <person name="Gournas C."/>
            <person name="Habgood R."/>
            <person name="Hainaut M."/>
            <person name="Harispe M.L."/>
            <person name="Henrissat B."/>
            <person name="Hilden K.S."/>
            <person name="Hope R."/>
            <person name="Hossain A."/>
            <person name="Karabika E."/>
            <person name="Karaffa L."/>
            <person name="Karanyi Z."/>
            <person name="Krasevec N."/>
            <person name="Kuo A."/>
            <person name="Kusch H."/>
            <person name="LaButti K."/>
            <person name="Lagendijk E.L."/>
            <person name="Lapidus A."/>
            <person name="Levasseur A."/>
            <person name="Lindquist E."/>
            <person name="Lipzen A."/>
            <person name="Logrieco A.F."/>
            <person name="MacCabe A."/>
            <person name="Maekelae M.R."/>
            <person name="Malavazi I."/>
            <person name="Melin P."/>
            <person name="Meyer V."/>
            <person name="Mielnichuk N."/>
            <person name="Miskei M."/>
            <person name="Molnar A.P."/>
            <person name="Mule G."/>
            <person name="Ngan C.Y."/>
            <person name="Orejas M."/>
            <person name="Orosz E."/>
            <person name="Ouedraogo J.P."/>
            <person name="Overkamp K.M."/>
            <person name="Park H.-S."/>
            <person name="Perrone G."/>
            <person name="Piumi F."/>
            <person name="Punt P.J."/>
            <person name="Ram A.F."/>
            <person name="Ramon A."/>
            <person name="Rauscher S."/>
            <person name="Record E."/>
            <person name="Riano-Pachon D.M."/>
            <person name="Robert V."/>
            <person name="Roehrig J."/>
            <person name="Ruller R."/>
            <person name="Salamov A."/>
            <person name="Salih N.S."/>
            <person name="Samson R.A."/>
            <person name="Sandor E."/>
            <person name="Sanguinetti M."/>
            <person name="Schuetze T."/>
            <person name="Sepcic K."/>
            <person name="Shelest E."/>
            <person name="Sherlock G."/>
            <person name="Sophianopoulou V."/>
            <person name="Squina F.M."/>
            <person name="Sun H."/>
            <person name="Susca A."/>
            <person name="Todd R.B."/>
            <person name="Tsang A."/>
            <person name="Unkles S.E."/>
            <person name="van de Wiele N."/>
            <person name="van Rossen-Uffink D."/>
            <person name="Oliveira J.V."/>
            <person name="Vesth T.C."/>
            <person name="Visser J."/>
            <person name="Yu J.-H."/>
            <person name="Zhou M."/>
            <person name="Andersen M.R."/>
            <person name="Archer D.B."/>
            <person name="Baker S.E."/>
            <person name="Benoit I."/>
            <person name="Brakhage A.A."/>
            <person name="Braus G.H."/>
            <person name="Fischer R."/>
            <person name="Frisvad J.C."/>
            <person name="Goldman G.H."/>
            <person name="Houbraken J."/>
            <person name="Oakley B."/>
            <person name="Pocsi I."/>
            <person name="Scazzocchio C."/>
            <person name="Seiboth B."/>
            <person name="vanKuyk P.A."/>
            <person name="Wortman J."/>
            <person name="Dyer P.S."/>
            <person name="Grigoriev I.V."/>
        </authorList>
    </citation>
    <scope>NUCLEOTIDE SEQUENCE [LARGE SCALE GENOMIC DNA]</scope>
    <source>
        <strain evidence="3">DTO 134E9</strain>
    </source>
</reference>
<dbReference type="AlphaFoldDB" id="A0A1L9S279"/>
<dbReference type="Pfam" id="PF20162">
    <property type="entry name" value="Etd1"/>
    <property type="match status" value="1"/>
</dbReference>
<gene>
    <name evidence="2" type="ORF">ASPWEDRAFT_34783</name>
</gene>
<dbReference type="GO" id="GO:1902412">
    <property type="term" value="P:regulation of mitotic cytokinesis"/>
    <property type="evidence" value="ECO:0007669"/>
    <property type="project" value="InterPro"/>
</dbReference>
<feature type="compositionally biased region" description="Polar residues" evidence="1">
    <location>
        <begin position="913"/>
        <end position="938"/>
    </location>
</feature>
<organism evidence="2 3">
    <name type="scientific">Aspergillus wentii DTO 134E9</name>
    <dbReference type="NCBI Taxonomy" id="1073089"/>
    <lineage>
        <taxon>Eukaryota</taxon>
        <taxon>Fungi</taxon>
        <taxon>Dikarya</taxon>
        <taxon>Ascomycota</taxon>
        <taxon>Pezizomycotina</taxon>
        <taxon>Eurotiomycetes</taxon>
        <taxon>Eurotiomycetidae</taxon>
        <taxon>Eurotiales</taxon>
        <taxon>Aspergillaceae</taxon>
        <taxon>Aspergillus</taxon>
        <taxon>Aspergillus subgen. Cremei</taxon>
    </lineage>
</organism>
<proteinExistence type="predicted"/>
<feature type="compositionally biased region" description="Low complexity" evidence="1">
    <location>
        <begin position="157"/>
        <end position="172"/>
    </location>
</feature>
<feature type="compositionally biased region" description="Polar residues" evidence="1">
    <location>
        <begin position="382"/>
        <end position="391"/>
    </location>
</feature>
<feature type="region of interest" description="Disordered" evidence="1">
    <location>
        <begin position="325"/>
        <end position="470"/>
    </location>
</feature>
<evidence type="ECO:0000313" key="3">
    <source>
        <dbReference type="Proteomes" id="UP000184383"/>
    </source>
</evidence>
<dbReference type="EMBL" id="KV878209">
    <property type="protein sequence ID" value="OJJ41258.1"/>
    <property type="molecule type" value="Genomic_DNA"/>
</dbReference>
<dbReference type="OrthoDB" id="5346713at2759"/>
<dbReference type="GeneID" id="63749935"/>
<dbReference type="InterPro" id="IPR045342">
    <property type="entry name" value="Etd1"/>
</dbReference>
<feature type="region of interest" description="Disordered" evidence="1">
    <location>
        <begin position="727"/>
        <end position="805"/>
    </location>
</feature>
<feature type="region of interest" description="Disordered" evidence="1">
    <location>
        <begin position="907"/>
        <end position="970"/>
    </location>
</feature>
<feature type="region of interest" description="Disordered" evidence="1">
    <location>
        <begin position="1034"/>
        <end position="1061"/>
    </location>
</feature>
<name>A0A1L9S279_ASPWE</name>
<dbReference type="GO" id="GO:0005096">
    <property type="term" value="F:GTPase activator activity"/>
    <property type="evidence" value="ECO:0007669"/>
    <property type="project" value="InterPro"/>
</dbReference>
<dbReference type="Proteomes" id="UP000184383">
    <property type="component" value="Unassembled WGS sequence"/>
</dbReference>
<dbReference type="RefSeq" id="XP_040694934.1">
    <property type="nucleotide sequence ID" value="XM_040834087.1"/>
</dbReference>